<protein>
    <submittedName>
        <fullName evidence="2">Uncharacterized protein</fullName>
    </submittedName>
</protein>
<sequence>MIEMVIDSNLVFMVNKLIYKYAIYLWKSLLTIYFKTIDVFIVESVISCATIGQYFETYCQNTKHINKLLNSLFCVGDIILTFDNFDSRIENRYVSRNYSVYNFIRNDKYNIFTIRFYLVVFCEVSFVCGRRERRLKPMKIILSNEEVTMVLRFITLYYLSLLVPYNLSTAYNYGRIEQ</sequence>
<accession>A0A6G0TME2</accession>
<dbReference type="AlphaFoldDB" id="A0A6G0TME2"/>
<keyword evidence="3" id="KW-1185">Reference proteome</keyword>
<keyword evidence="1" id="KW-0472">Membrane</keyword>
<evidence type="ECO:0000313" key="3">
    <source>
        <dbReference type="Proteomes" id="UP000475862"/>
    </source>
</evidence>
<evidence type="ECO:0000313" key="2">
    <source>
        <dbReference type="EMBL" id="KAE9535239.1"/>
    </source>
</evidence>
<comment type="caution">
    <text evidence="2">The sequence shown here is derived from an EMBL/GenBank/DDBJ whole genome shotgun (WGS) entry which is preliminary data.</text>
</comment>
<keyword evidence="1" id="KW-1133">Transmembrane helix</keyword>
<dbReference type="Proteomes" id="UP000475862">
    <property type="component" value="Unassembled WGS sequence"/>
</dbReference>
<evidence type="ECO:0000256" key="1">
    <source>
        <dbReference type="SAM" id="Phobius"/>
    </source>
</evidence>
<feature type="transmembrane region" description="Helical" evidence="1">
    <location>
        <begin position="109"/>
        <end position="128"/>
    </location>
</feature>
<organism evidence="2 3">
    <name type="scientific">Aphis glycines</name>
    <name type="common">Soybean aphid</name>
    <dbReference type="NCBI Taxonomy" id="307491"/>
    <lineage>
        <taxon>Eukaryota</taxon>
        <taxon>Metazoa</taxon>
        <taxon>Ecdysozoa</taxon>
        <taxon>Arthropoda</taxon>
        <taxon>Hexapoda</taxon>
        <taxon>Insecta</taxon>
        <taxon>Pterygota</taxon>
        <taxon>Neoptera</taxon>
        <taxon>Paraneoptera</taxon>
        <taxon>Hemiptera</taxon>
        <taxon>Sternorrhyncha</taxon>
        <taxon>Aphidomorpha</taxon>
        <taxon>Aphidoidea</taxon>
        <taxon>Aphididae</taxon>
        <taxon>Aphidini</taxon>
        <taxon>Aphis</taxon>
        <taxon>Aphis</taxon>
    </lineage>
</organism>
<reference evidence="2 3" key="1">
    <citation type="submission" date="2019-08" db="EMBL/GenBank/DDBJ databases">
        <title>The genome of the soybean aphid Biotype 1, its phylome, world population structure and adaptation to the North American continent.</title>
        <authorList>
            <person name="Giordano R."/>
            <person name="Donthu R.K."/>
            <person name="Hernandez A.G."/>
            <person name="Wright C.L."/>
            <person name="Zimin A.V."/>
        </authorList>
    </citation>
    <scope>NUCLEOTIDE SEQUENCE [LARGE SCALE GENOMIC DNA]</scope>
    <source>
        <tissue evidence="2">Whole aphids</tissue>
    </source>
</reference>
<proteinExistence type="predicted"/>
<gene>
    <name evidence="2" type="ORF">AGLY_007972</name>
</gene>
<name>A0A6G0TME2_APHGL</name>
<feature type="transmembrane region" description="Helical" evidence="1">
    <location>
        <begin position="149"/>
        <end position="167"/>
    </location>
</feature>
<keyword evidence="1" id="KW-0812">Transmembrane</keyword>
<dbReference type="EMBL" id="VYZN01000026">
    <property type="protein sequence ID" value="KAE9535239.1"/>
    <property type="molecule type" value="Genomic_DNA"/>
</dbReference>